<accession>Q5AR99</accession>
<dbReference type="InterPro" id="IPR036291">
    <property type="entry name" value="NAD(P)-bd_dom_sf"/>
</dbReference>
<reference evidence="6" key="2">
    <citation type="journal article" date="2009" name="Fungal Genet. Biol.">
        <title>The 2008 update of the Aspergillus nidulans genome annotation: a community effort.</title>
        <authorList>
            <person name="Wortman J.R."/>
            <person name="Gilsenan J.M."/>
            <person name="Joardar V."/>
            <person name="Deegan J."/>
            <person name="Clutterbuck J."/>
            <person name="Andersen M.R."/>
            <person name="Archer D."/>
            <person name="Bencina M."/>
            <person name="Braus G."/>
            <person name="Coutinho P."/>
            <person name="von Dohren H."/>
            <person name="Doonan J."/>
            <person name="Driessen A.J."/>
            <person name="Durek P."/>
            <person name="Espeso E."/>
            <person name="Fekete E."/>
            <person name="Flipphi M."/>
            <person name="Estrada C.G."/>
            <person name="Geysens S."/>
            <person name="Goldman G."/>
            <person name="de Groot P.W."/>
            <person name="Hansen K."/>
            <person name="Harris S.D."/>
            <person name="Heinekamp T."/>
            <person name="Helmstaedt K."/>
            <person name="Henrissat B."/>
            <person name="Hofmann G."/>
            <person name="Homan T."/>
            <person name="Horio T."/>
            <person name="Horiuchi H."/>
            <person name="James S."/>
            <person name="Jones M."/>
            <person name="Karaffa L."/>
            <person name="Karanyi Z."/>
            <person name="Kato M."/>
            <person name="Keller N."/>
            <person name="Kelly D.E."/>
            <person name="Kiel J.A."/>
            <person name="Kim J.M."/>
            <person name="van der Klei I.J."/>
            <person name="Klis F.M."/>
            <person name="Kovalchuk A."/>
            <person name="Krasevec N."/>
            <person name="Kubicek C.P."/>
            <person name="Liu B."/>
            <person name="Maccabe A."/>
            <person name="Meyer V."/>
            <person name="Mirabito P."/>
            <person name="Miskei M."/>
            <person name="Mos M."/>
            <person name="Mullins J."/>
            <person name="Nelson D.R."/>
            <person name="Nielsen J."/>
            <person name="Oakley B.R."/>
            <person name="Osmani S.A."/>
            <person name="Pakula T."/>
            <person name="Paszewski A."/>
            <person name="Paulsen I."/>
            <person name="Pilsyk S."/>
            <person name="Pocsi I."/>
            <person name="Punt P.J."/>
            <person name="Ram A.F."/>
            <person name="Ren Q."/>
            <person name="Robellet X."/>
            <person name="Robson G."/>
            <person name="Seiboth B."/>
            <person name="van Solingen P."/>
            <person name="Specht T."/>
            <person name="Sun J."/>
            <person name="Taheri-Talesh N."/>
            <person name="Takeshita N."/>
            <person name="Ussery D."/>
            <person name="vanKuyk P.A."/>
            <person name="Visser H."/>
            <person name="van de Vondervoort P.J."/>
            <person name="de Vries R.P."/>
            <person name="Walton J."/>
            <person name="Xiang X."/>
            <person name="Xiong Y."/>
            <person name="Zeng A.P."/>
            <person name="Brandt B.W."/>
            <person name="Cornell M.J."/>
            <person name="van den Hondel C.A."/>
            <person name="Visser J."/>
            <person name="Oliver S.G."/>
            <person name="Turner G."/>
        </authorList>
    </citation>
    <scope>GENOME REANNOTATION</scope>
    <source>
        <strain evidence="6">FGSC A4 / ATCC 38163 / CBS 112.46 / NRRL 194 / M139</strain>
    </source>
</reference>
<keyword evidence="2" id="KW-0560">Oxidoreductase</keyword>
<feature type="domain" description="NmrA-like" evidence="4">
    <location>
        <begin position="104"/>
        <end position="274"/>
    </location>
</feature>
<dbReference type="CDD" id="cd05259">
    <property type="entry name" value="PCBER_SDR_a"/>
    <property type="match status" value="1"/>
</dbReference>
<dbReference type="PANTHER" id="PTHR47706">
    <property type="entry name" value="NMRA-LIKE FAMILY PROTEIN"/>
    <property type="match status" value="1"/>
</dbReference>
<feature type="region of interest" description="Disordered" evidence="3">
    <location>
        <begin position="47"/>
        <end position="83"/>
    </location>
</feature>
<evidence type="ECO:0000259" key="4">
    <source>
        <dbReference type="Pfam" id="PF05368"/>
    </source>
</evidence>
<dbReference type="Proteomes" id="UP000000560">
    <property type="component" value="Chromosome VI"/>
</dbReference>
<proteinExistence type="predicted"/>
<evidence type="ECO:0000313" key="6">
    <source>
        <dbReference type="Proteomes" id="UP000000560"/>
    </source>
</evidence>
<dbReference type="GeneID" id="2868014"/>
<name>Q5AR99_EMENI</name>
<gene>
    <name evidence="5" type="ORF">ANIA_09181</name>
</gene>
<dbReference type="GO" id="GO:0016491">
    <property type="term" value="F:oxidoreductase activity"/>
    <property type="evidence" value="ECO:0007669"/>
    <property type="project" value="UniProtKB-KW"/>
</dbReference>
<dbReference type="InterPro" id="IPR051609">
    <property type="entry name" value="NmrA/Isoflavone_reductase-like"/>
</dbReference>
<dbReference type="HOGENOM" id="CLU_044876_3_2_1"/>
<dbReference type="InterPro" id="IPR008030">
    <property type="entry name" value="NmrA-like"/>
</dbReference>
<evidence type="ECO:0000256" key="1">
    <source>
        <dbReference type="ARBA" id="ARBA00022857"/>
    </source>
</evidence>
<dbReference type="EMBL" id="BN001306">
    <property type="protein sequence ID" value="CBF82374.1"/>
    <property type="molecule type" value="Genomic_DNA"/>
</dbReference>
<keyword evidence="6" id="KW-1185">Reference proteome</keyword>
<dbReference type="PANTHER" id="PTHR47706:SF1">
    <property type="entry name" value="CIPA-LIKE, PUTATIVE (AFU_ORTHOLOGUE AFUA_1G12460)-RELATED"/>
    <property type="match status" value="1"/>
</dbReference>
<sequence>MATKNIQNVAVAGVNGNLGPAVLHALITSGLFKITIFTRLKAENDAGIRSPSSTSAPIQVPVNSNGNCSDSGNSTGTPKPSIQTLPVNYDSVDDLTTHLTAHSIHAVVSLLPHTAPDKQMNLIQAAVAAGVYRFIPSEFGSDLDNPVNRAAPTYKGKVNIQELLKRLAAENKISYTIIYNGAFLDWGLTHAFPIDVGKRTAVLYDGGERVYSTTTQPTIGHAVVSVLANPEETKNRVVRIAEANVTIKQLLSLVQEVVGDKDWTVNETDIDQEVEKAWALIKQGVFSFESMMPFIYRAGWGKDAGGHFETTDNILLGVDELDTEGVKRVIEGVVKKLRDEAFSH</sequence>
<dbReference type="InterPro" id="IPR045312">
    <property type="entry name" value="PCBER-like"/>
</dbReference>
<evidence type="ECO:0000313" key="5">
    <source>
        <dbReference type="EMBL" id="CBF82374.1"/>
    </source>
</evidence>
<accession>C8VJV5</accession>
<dbReference type="OrthoDB" id="9974981at2759"/>
<dbReference type="KEGG" id="ani:ANIA_09181"/>
<protein>
    <submittedName>
        <fullName evidence="5">Oxidoreductase CipA-like, putative (AFU_orthologue AFUA_1G12460)</fullName>
    </submittedName>
</protein>
<dbReference type="Gene3D" id="3.40.50.720">
    <property type="entry name" value="NAD(P)-binding Rossmann-like Domain"/>
    <property type="match status" value="1"/>
</dbReference>
<reference evidence="6" key="1">
    <citation type="journal article" date="2005" name="Nature">
        <title>Sequencing of Aspergillus nidulans and comparative analysis with A. fumigatus and A. oryzae.</title>
        <authorList>
            <person name="Galagan J.E."/>
            <person name="Calvo S.E."/>
            <person name="Cuomo C."/>
            <person name="Ma L.J."/>
            <person name="Wortman J.R."/>
            <person name="Batzoglou S."/>
            <person name="Lee S.I."/>
            <person name="Basturkmen M."/>
            <person name="Spevak C.C."/>
            <person name="Clutterbuck J."/>
            <person name="Kapitonov V."/>
            <person name="Jurka J."/>
            <person name="Scazzocchio C."/>
            <person name="Farman M."/>
            <person name="Butler J."/>
            <person name="Purcell S."/>
            <person name="Harris S."/>
            <person name="Braus G.H."/>
            <person name="Draht O."/>
            <person name="Busch S."/>
            <person name="D'Enfert C."/>
            <person name="Bouchier C."/>
            <person name="Goldman G.H."/>
            <person name="Bell-Pedersen D."/>
            <person name="Griffiths-Jones S."/>
            <person name="Doonan J.H."/>
            <person name="Yu J."/>
            <person name="Vienken K."/>
            <person name="Pain A."/>
            <person name="Freitag M."/>
            <person name="Selker E.U."/>
            <person name="Archer D.B."/>
            <person name="Penalva M.A."/>
            <person name="Oakley B.R."/>
            <person name="Momany M."/>
            <person name="Tanaka T."/>
            <person name="Kumagai T."/>
            <person name="Asai K."/>
            <person name="Machida M."/>
            <person name="Nierman W.C."/>
            <person name="Denning D.W."/>
            <person name="Caddick M."/>
            <person name="Hynes M."/>
            <person name="Paoletti M."/>
            <person name="Fischer R."/>
            <person name="Miller B."/>
            <person name="Dyer P."/>
            <person name="Sachs M.S."/>
            <person name="Osmani S.A."/>
            <person name="Birren B.W."/>
        </authorList>
    </citation>
    <scope>NUCLEOTIDE SEQUENCE [LARGE SCALE GENOMIC DNA]</scope>
    <source>
        <strain evidence="6">FGSC A4 / ATCC 38163 / CBS 112.46 / NRRL 194 / M139</strain>
    </source>
</reference>
<feature type="compositionally biased region" description="Low complexity" evidence="3">
    <location>
        <begin position="63"/>
        <end position="76"/>
    </location>
</feature>
<dbReference type="RefSeq" id="XP_682450.1">
    <property type="nucleotide sequence ID" value="XM_677358.1"/>
</dbReference>
<dbReference type="AlphaFoldDB" id="Q5AR99"/>
<dbReference type="SUPFAM" id="SSF51735">
    <property type="entry name" value="NAD(P)-binding Rossmann-fold domains"/>
    <property type="match status" value="1"/>
</dbReference>
<organism evidence="5 6">
    <name type="scientific">Emericella nidulans (strain FGSC A4 / ATCC 38163 / CBS 112.46 / NRRL 194 / M139)</name>
    <name type="common">Aspergillus nidulans</name>
    <dbReference type="NCBI Taxonomy" id="227321"/>
    <lineage>
        <taxon>Eukaryota</taxon>
        <taxon>Fungi</taxon>
        <taxon>Dikarya</taxon>
        <taxon>Ascomycota</taxon>
        <taxon>Pezizomycotina</taxon>
        <taxon>Eurotiomycetes</taxon>
        <taxon>Eurotiomycetidae</taxon>
        <taxon>Eurotiales</taxon>
        <taxon>Aspergillaceae</taxon>
        <taxon>Aspergillus</taxon>
        <taxon>Aspergillus subgen. Nidulantes</taxon>
    </lineage>
</organism>
<evidence type="ECO:0000256" key="2">
    <source>
        <dbReference type="ARBA" id="ARBA00023002"/>
    </source>
</evidence>
<dbReference type="eggNOG" id="ENOG502S12R">
    <property type="taxonomic scope" value="Eukaryota"/>
</dbReference>
<evidence type="ECO:0000256" key="3">
    <source>
        <dbReference type="SAM" id="MobiDB-lite"/>
    </source>
</evidence>
<keyword evidence="1" id="KW-0521">NADP</keyword>
<dbReference type="Pfam" id="PF05368">
    <property type="entry name" value="NmrA"/>
    <property type="match status" value="1"/>
</dbReference>
<dbReference type="OMA" id="MATKNIQ"/>
<dbReference type="InParanoid" id="Q5AR99"/>